<dbReference type="CDD" id="cd02000">
    <property type="entry name" value="TPP_E1_PDC_ADC_BCADC"/>
    <property type="match status" value="1"/>
</dbReference>
<feature type="domain" description="Dehydrogenase E1 component" evidence="4">
    <location>
        <begin position="77"/>
        <end position="141"/>
    </location>
</feature>
<sequence>MVKALAVDPIEVRKKKVIELGNISVNTFSKSFTESLAQLGTEKVIFSFKTMLLIREFELMLEEIKKQGKYQETPFKYAGPAHLSIGQEAAAVGQALALDSTDIILGSHRSHGETLAKGLFAIENLSESDLKSKLNSIETKHIVEKFKSNKSSVKEQAVEIFLFGLLSEIFGKQTGFNKGLGGSMHAFFTPFGIYPNNAIVGGSAPIATGIALYNRVQRKNNIVIANIGDASSACGPVWESMNFAAMGQFKKNKETKINGGLPIVYFFVNNFYGMGGQPIGETMGYENLARIGSGINPDKLHAEVIDGNNIFAVHDAITRSKEIIASGKGPVLLDCQTYRFSGHSPSDASSYRTKEEIDSWREVDPIHLLEVNILENKLMNTDEILEMQKEIKML</sequence>
<dbReference type="AlphaFoldDB" id="A0A094S6K8"/>
<dbReference type="PANTHER" id="PTHR11516">
    <property type="entry name" value="PYRUVATE DEHYDROGENASE E1 COMPONENT, ALPHA SUBUNIT BACTERIAL AND ORGANELLAR"/>
    <property type="match status" value="1"/>
</dbReference>
<feature type="domain" description="Dehydrogenase E1 component" evidence="4">
    <location>
        <begin position="166"/>
        <end position="392"/>
    </location>
</feature>
<comment type="caution">
    <text evidence="5">The sequence shown here is derived from an EMBL/GenBank/DDBJ whole genome shotgun (WGS) entry which is preliminary data.</text>
</comment>
<dbReference type="InterPro" id="IPR001017">
    <property type="entry name" value="DH_E1"/>
</dbReference>
<dbReference type="InterPro" id="IPR050642">
    <property type="entry name" value="PDH_E1_Alpha_Subunit"/>
</dbReference>
<evidence type="ECO:0000259" key="4">
    <source>
        <dbReference type="Pfam" id="PF00676"/>
    </source>
</evidence>
<dbReference type="EMBL" id="JNSL01000185">
    <property type="protein sequence ID" value="KGA13483.1"/>
    <property type="molecule type" value="Genomic_DNA"/>
</dbReference>
<accession>A0A094S6K8</accession>
<keyword evidence="2" id="KW-0560">Oxidoreductase</keyword>
<dbReference type="Pfam" id="PF00676">
    <property type="entry name" value="E1_dh"/>
    <property type="match status" value="2"/>
</dbReference>
<comment type="cofactor">
    <cofactor evidence="1">
        <name>thiamine diphosphate</name>
        <dbReference type="ChEBI" id="CHEBI:58937"/>
    </cofactor>
</comment>
<reference evidence="5" key="1">
    <citation type="submission" date="2014-06" db="EMBL/GenBank/DDBJ databases">
        <title>Key roles for freshwater Actinobacteria revealed by deep metagenomic sequencing.</title>
        <authorList>
            <person name="Ghai R."/>
            <person name="Mizuno C.M."/>
            <person name="Picazo A."/>
            <person name="Camacho A."/>
            <person name="Rodriguez-Valera F."/>
        </authorList>
    </citation>
    <scope>NUCLEOTIDE SEQUENCE</scope>
</reference>
<dbReference type="GO" id="GO:0004739">
    <property type="term" value="F:pyruvate dehydrogenase (acetyl-transferring) activity"/>
    <property type="evidence" value="ECO:0007669"/>
    <property type="project" value="TreeGrafter"/>
</dbReference>
<feature type="non-terminal residue" evidence="5">
    <location>
        <position position="394"/>
    </location>
</feature>
<protein>
    <recommendedName>
        <fullName evidence="4">Dehydrogenase E1 component domain-containing protein</fullName>
    </recommendedName>
</protein>
<dbReference type="Gene3D" id="3.40.50.970">
    <property type="match status" value="1"/>
</dbReference>
<proteinExistence type="predicted"/>
<gene>
    <name evidence="5" type="ORF">GM51_19680</name>
</gene>
<dbReference type="GO" id="GO:0006086">
    <property type="term" value="P:pyruvate decarboxylation to acetyl-CoA"/>
    <property type="evidence" value="ECO:0007669"/>
    <property type="project" value="TreeGrafter"/>
</dbReference>
<dbReference type="SUPFAM" id="SSF52518">
    <property type="entry name" value="Thiamin diphosphate-binding fold (THDP-binding)"/>
    <property type="match status" value="1"/>
</dbReference>
<name>A0A094S6K8_9ZZZZ</name>
<keyword evidence="3" id="KW-0786">Thiamine pyrophosphate</keyword>
<evidence type="ECO:0000313" key="5">
    <source>
        <dbReference type="EMBL" id="KGA13483.1"/>
    </source>
</evidence>
<evidence type="ECO:0000256" key="1">
    <source>
        <dbReference type="ARBA" id="ARBA00001964"/>
    </source>
</evidence>
<dbReference type="PANTHER" id="PTHR11516:SF60">
    <property type="entry name" value="PYRUVATE DEHYDROGENASE E1 COMPONENT SUBUNIT ALPHA"/>
    <property type="match status" value="1"/>
</dbReference>
<evidence type="ECO:0000256" key="3">
    <source>
        <dbReference type="ARBA" id="ARBA00023052"/>
    </source>
</evidence>
<dbReference type="InterPro" id="IPR029061">
    <property type="entry name" value="THDP-binding"/>
</dbReference>
<organism evidence="5">
    <name type="scientific">freshwater metagenome</name>
    <dbReference type="NCBI Taxonomy" id="449393"/>
    <lineage>
        <taxon>unclassified sequences</taxon>
        <taxon>metagenomes</taxon>
        <taxon>ecological metagenomes</taxon>
    </lineage>
</organism>
<evidence type="ECO:0000256" key="2">
    <source>
        <dbReference type="ARBA" id="ARBA00023002"/>
    </source>
</evidence>